<evidence type="ECO:0000256" key="3">
    <source>
        <dbReference type="ARBA" id="ARBA00022679"/>
    </source>
</evidence>
<organism evidence="10 11">
    <name type="scientific">Elysia crispata</name>
    <name type="common">lettuce slug</name>
    <dbReference type="NCBI Taxonomy" id="231223"/>
    <lineage>
        <taxon>Eukaryota</taxon>
        <taxon>Metazoa</taxon>
        <taxon>Spiralia</taxon>
        <taxon>Lophotrochozoa</taxon>
        <taxon>Mollusca</taxon>
        <taxon>Gastropoda</taxon>
        <taxon>Heterobranchia</taxon>
        <taxon>Euthyneura</taxon>
        <taxon>Panpulmonata</taxon>
        <taxon>Sacoglossa</taxon>
        <taxon>Placobranchoidea</taxon>
        <taxon>Plakobranchidae</taxon>
        <taxon>Elysia</taxon>
    </lineage>
</organism>
<evidence type="ECO:0000256" key="6">
    <source>
        <dbReference type="ARBA" id="ARBA00023034"/>
    </source>
</evidence>
<proteinExistence type="inferred from homology"/>
<keyword evidence="11" id="KW-1185">Reference proteome</keyword>
<dbReference type="EC" id="2.8.2.-" evidence="9"/>
<dbReference type="InterPro" id="IPR005331">
    <property type="entry name" value="Sulfotransferase"/>
</dbReference>
<dbReference type="PANTHER" id="PTHR12137">
    <property type="entry name" value="CARBOHYDRATE SULFOTRANSFERASE"/>
    <property type="match status" value="1"/>
</dbReference>
<sequence length="504" mass="58270">MNVVRVVKLFIFLSLCVVTIVFVFKGSSLGLSPVLHGRHQFSSLIFRDLPYKIRGLARMRKELKRSSARRREKEVSMFTADIMKQAEQDVKIRRDQVQRACSRLGHGSGQNPGSGLTLPRALVSVNKAAVYCPVEKTASTFFRRFVYQLEHTEPMRSPFEVPVKMIYACHTLFTRVEEVAQSLQTKRETHQRRIDRLRKRRPKLAKTLAAELADHMETIENFLKRSTNFLFVRDPFSRLFSAYVDKLLAPNPEFWDTWGLFALQKHRSDPGEKSQRCGHDVTFAEFLKFVLDLDLSAPDADPHLRPIFELCRPCDVDYSVIGFMGSFQRDVVYLSSLLNITESQIEFYKMADDTISDALQDSMMGAFTEWAHRLSKCVAKGEIIRRIWRKLQLRGFISARINFSPKMLKESLEYLEASDFLKVLVKAVEASTNTEELSRQKLEAMVSAYRSVDLDTLNRIVHLYAADFRAFGFNERPKFIFDRGGHRDALNYSRALDFDTEWNL</sequence>
<dbReference type="GO" id="GO:0000139">
    <property type="term" value="C:Golgi membrane"/>
    <property type="evidence" value="ECO:0007669"/>
    <property type="project" value="UniProtKB-SubCell"/>
</dbReference>
<keyword evidence="9" id="KW-0735">Signal-anchor</keyword>
<evidence type="ECO:0000256" key="8">
    <source>
        <dbReference type="ARBA" id="ARBA00023180"/>
    </source>
</evidence>
<gene>
    <name evidence="10" type="ORF">RRG08_063893</name>
</gene>
<dbReference type="Proteomes" id="UP001283361">
    <property type="component" value="Unassembled WGS sequence"/>
</dbReference>
<evidence type="ECO:0000313" key="10">
    <source>
        <dbReference type="EMBL" id="KAK3801937.1"/>
    </source>
</evidence>
<comment type="similarity">
    <text evidence="2 9">Belongs to the sulfotransferase 2 family.</text>
</comment>
<evidence type="ECO:0000256" key="4">
    <source>
        <dbReference type="ARBA" id="ARBA00022692"/>
    </source>
</evidence>
<evidence type="ECO:0000256" key="7">
    <source>
        <dbReference type="ARBA" id="ARBA00023136"/>
    </source>
</evidence>
<protein>
    <recommendedName>
        <fullName evidence="9">Carbohydrate sulfotransferase</fullName>
        <ecNumber evidence="9">2.8.2.-</ecNumber>
    </recommendedName>
</protein>
<keyword evidence="4" id="KW-0812">Transmembrane</keyword>
<dbReference type="AlphaFoldDB" id="A0AAE1B9B2"/>
<dbReference type="PANTHER" id="PTHR12137:SF54">
    <property type="entry name" value="CARBOHYDRATE SULFOTRANSFERASE"/>
    <property type="match status" value="1"/>
</dbReference>
<keyword evidence="6 9" id="KW-0333">Golgi apparatus</keyword>
<keyword evidence="5" id="KW-1133">Transmembrane helix</keyword>
<evidence type="ECO:0000256" key="2">
    <source>
        <dbReference type="ARBA" id="ARBA00006339"/>
    </source>
</evidence>
<dbReference type="Pfam" id="PF03567">
    <property type="entry name" value="Sulfotransfer_2"/>
    <property type="match status" value="1"/>
</dbReference>
<dbReference type="EMBL" id="JAWDGP010000273">
    <property type="protein sequence ID" value="KAK3801937.1"/>
    <property type="molecule type" value="Genomic_DNA"/>
</dbReference>
<evidence type="ECO:0000256" key="5">
    <source>
        <dbReference type="ARBA" id="ARBA00022989"/>
    </source>
</evidence>
<dbReference type="GO" id="GO:0008146">
    <property type="term" value="F:sulfotransferase activity"/>
    <property type="evidence" value="ECO:0007669"/>
    <property type="project" value="InterPro"/>
</dbReference>
<evidence type="ECO:0000256" key="9">
    <source>
        <dbReference type="RuleBase" id="RU364020"/>
    </source>
</evidence>
<reference evidence="10" key="1">
    <citation type="journal article" date="2023" name="G3 (Bethesda)">
        <title>A reference genome for the long-term kleptoplast-retaining sea slug Elysia crispata morphotype clarki.</title>
        <authorList>
            <person name="Eastman K.E."/>
            <person name="Pendleton A.L."/>
            <person name="Shaikh M.A."/>
            <person name="Suttiyut T."/>
            <person name="Ogas R."/>
            <person name="Tomko P."/>
            <person name="Gavelis G."/>
            <person name="Widhalm J.R."/>
            <person name="Wisecaver J.H."/>
        </authorList>
    </citation>
    <scope>NUCLEOTIDE SEQUENCE</scope>
    <source>
        <strain evidence="10">ECLA1</strain>
    </source>
</reference>
<keyword evidence="7" id="KW-0472">Membrane</keyword>
<evidence type="ECO:0000313" key="11">
    <source>
        <dbReference type="Proteomes" id="UP001283361"/>
    </source>
</evidence>
<keyword evidence="9" id="KW-0119">Carbohydrate metabolism</keyword>
<dbReference type="InterPro" id="IPR018011">
    <property type="entry name" value="Carb_sulfotrans_8-10"/>
</dbReference>
<keyword evidence="8 9" id="KW-0325">Glycoprotein</keyword>
<dbReference type="GO" id="GO:0016051">
    <property type="term" value="P:carbohydrate biosynthetic process"/>
    <property type="evidence" value="ECO:0007669"/>
    <property type="project" value="InterPro"/>
</dbReference>
<name>A0AAE1B9B2_9GAST</name>
<keyword evidence="3 9" id="KW-0808">Transferase</keyword>
<evidence type="ECO:0000256" key="1">
    <source>
        <dbReference type="ARBA" id="ARBA00004323"/>
    </source>
</evidence>
<accession>A0AAE1B9B2</accession>
<comment type="subcellular location">
    <subcellularLocation>
        <location evidence="1 9">Golgi apparatus membrane</location>
        <topology evidence="1 9">Single-pass type II membrane protein</topology>
    </subcellularLocation>
</comment>
<comment type="caution">
    <text evidence="10">The sequence shown here is derived from an EMBL/GenBank/DDBJ whole genome shotgun (WGS) entry which is preliminary data.</text>
</comment>